<sequence length="241" mass="26680">MRKLQRDETYRDLLRLDELLDSTLVRDGGPDRMLFLVTHQICEMWFALILGHLDEARSAILAGDPGTATARIGRLPAIMQVLSAQFDVLATLTPAAFERIRADLGSASGIQSSQWREIEFACGLRETRYLTVPGFTEQETARLVRRMDEISVADAYAQLAKQRRDAPDPGAMVAVEQLRAAMLDFDEAVVAWRARHASLAERFLGGRPGTAGSEGSSYLWRMTARRLFPDAWPGANGGTDA</sequence>
<dbReference type="HOGENOM" id="CLU_063240_0_0_11"/>
<evidence type="ECO:0000313" key="1">
    <source>
        <dbReference type="EMBL" id="AGZ46047.1"/>
    </source>
</evidence>
<organism evidence="1 2">
    <name type="scientific">Actinoplanes friuliensis DSM 7358</name>
    <dbReference type="NCBI Taxonomy" id="1246995"/>
    <lineage>
        <taxon>Bacteria</taxon>
        <taxon>Bacillati</taxon>
        <taxon>Actinomycetota</taxon>
        <taxon>Actinomycetes</taxon>
        <taxon>Micromonosporales</taxon>
        <taxon>Micromonosporaceae</taxon>
        <taxon>Actinoplanes</taxon>
    </lineage>
</organism>
<dbReference type="InterPro" id="IPR037217">
    <property type="entry name" value="Trp/Indoleamine_2_3_dOase-like"/>
</dbReference>
<dbReference type="eggNOG" id="COG3483">
    <property type="taxonomic scope" value="Bacteria"/>
</dbReference>
<accession>U5WAN3</accession>
<keyword evidence="1" id="KW-0223">Dioxygenase</keyword>
<dbReference type="InterPro" id="IPR004981">
    <property type="entry name" value="Trp_2_3_dOase"/>
</dbReference>
<dbReference type="GO" id="GO:0004833">
    <property type="term" value="F:L-tryptophan 2,3-dioxygenase activity"/>
    <property type="evidence" value="ECO:0007669"/>
    <property type="project" value="InterPro"/>
</dbReference>
<gene>
    <name evidence="1" type="ORF">AFR_38965</name>
</gene>
<dbReference type="STRING" id="1246995.AFR_38965"/>
<dbReference type="PANTHER" id="PTHR10138:SF0">
    <property type="entry name" value="TRYPTOPHAN 2,3-DIOXYGENASE"/>
    <property type="match status" value="1"/>
</dbReference>
<evidence type="ECO:0000313" key="2">
    <source>
        <dbReference type="Proteomes" id="UP000017746"/>
    </source>
</evidence>
<proteinExistence type="predicted"/>
<keyword evidence="1" id="KW-0560">Oxidoreductase</keyword>
<reference evidence="1 2" key="1">
    <citation type="journal article" date="2014" name="J. Biotechnol.">
        <title>Complete genome sequence of the actinobacterium Actinoplanes friuliensis HAG 010964, producer of the lipopeptide antibiotic friulimycin.</title>
        <authorList>
            <person name="Ruckert C."/>
            <person name="Szczepanowski R."/>
            <person name="Albersmeier A."/>
            <person name="Goesmann A."/>
            <person name="Fischer N."/>
            <person name="Steinkamper A."/>
            <person name="Puhler A."/>
            <person name="Biener R."/>
            <person name="Schwartz D."/>
            <person name="Kalinowski J."/>
        </authorList>
    </citation>
    <scope>NUCLEOTIDE SEQUENCE [LARGE SCALE GENOMIC DNA]</scope>
    <source>
        <strain evidence="1 2">DSM 7358</strain>
    </source>
</reference>
<dbReference type="GO" id="GO:0046872">
    <property type="term" value="F:metal ion binding"/>
    <property type="evidence" value="ECO:0007669"/>
    <property type="project" value="InterPro"/>
</dbReference>
<dbReference type="OrthoDB" id="9776847at2"/>
<dbReference type="PANTHER" id="PTHR10138">
    <property type="entry name" value="TRYPTOPHAN 2,3-DIOXYGENASE"/>
    <property type="match status" value="1"/>
</dbReference>
<dbReference type="Pfam" id="PF03301">
    <property type="entry name" value="Trp_dioxygenase"/>
    <property type="match status" value="1"/>
</dbReference>
<dbReference type="EMBL" id="CP006272">
    <property type="protein sequence ID" value="AGZ46047.1"/>
    <property type="molecule type" value="Genomic_DNA"/>
</dbReference>
<dbReference type="KEGG" id="afs:AFR_38965"/>
<protein>
    <submittedName>
        <fullName evidence="1">Tryptophan 2,3-dioxygenase (Vermilion)</fullName>
    </submittedName>
</protein>
<dbReference type="RefSeq" id="WP_023562381.1">
    <property type="nucleotide sequence ID" value="NC_022657.1"/>
</dbReference>
<dbReference type="GO" id="GO:0020037">
    <property type="term" value="F:heme binding"/>
    <property type="evidence" value="ECO:0007669"/>
    <property type="project" value="InterPro"/>
</dbReference>
<dbReference type="Gene3D" id="1.20.58.480">
    <property type="match status" value="1"/>
</dbReference>
<dbReference type="GO" id="GO:0019441">
    <property type="term" value="P:L-tryptophan catabolic process to kynurenine"/>
    <property type="evidence" value="ECO:0007669"/>
    <property type="project" value="InterPro"/>
</dbReference>
<dbReference type="Proteomes" id="UP000017746">
    <property type="component" value="Chromosome"/>
</dbReference>
<dbReference type="SUPFAM" id="SSF140959">
    <property type="entry name" value="Indolic compounds 2,3-dioxygenase-like"/>
    <property type="match status" value="1"/>
</dbReference>
<dbReference type="PATRIC" id="fig|1246995.3.peg.7886"/>
<dbReference type="AlphaFoldDB" id="U5WAN3"/>
<dbReference type="GO" id="GO:0019442">
    <property type="term" value="P:L-tryptophan catabolic process to acetyl-CoA"/>
    <property type="evidence" value="ECO:0007669"/>
    <property type="project" value="TreeGrafter"/>
</dbReference>
<name>U5WAN3_9ACTN</name>
<keyword evidence="2" id="KW-1185">Reference proteome</keyword>